<dbReference type="InterPro" id="IPR013149">
    <property type="entry name" value="ADH-like_C"/>
</dbReference>
<dbReference type="InterPro" id="IPR036291">
    <property type="entry name" value="NAD(P)-bd_dom_sf"/>
</dbReference>
<dbReference type="PANTHER" id="PTHR42940">
    <property type="entry name" value="ALCOHOL DEHYDROGENASE 1-RELATED"/>
    <property type="match status" value="1"/>
</dbReference>
<dbReference type="InterPro" id="IPR011032">
    <property type="entry name" value="GroES-like_sf"/>
</dbReference>
<dbReference type="Proteomes" id="UP000053259">
    <property type="component" value="Unassembled WGS sequence"/>
</dbReference>
<sequence>MKAGQWDNPKTVTRQKLKQVVIRDVPIPEPGPGEVLIKIKSASLCHSDLMMYNRANEEPITMGHEGVGIIEKIHPTAEGKGFSVGDAVGCGYFLDCCFECEGCLTHNMLCETGKQRLQGFTADGFFAEYAVEAWQNLAKIPSSDEYLSKAAPIFCAGITAFHAVDSCELKEGQWLGVIGCGGLGQLACQYAKAMGCKVLGIDINDATLEVFKKQGADAIFNSRTNKDYVEELKKLTNGGVHAAAVFSDADAAYAGAPSVVRLNGLIMCVGLPKNPLSWVTALDLCIGKYRLKGESTSIPQRMKKAVDFTVKHKIIPEVDFRPLEDLGKMVEEMQAGKATKRQVVVF</sequence>
<proteinExistence type="inferred from homology"/>
<dbReference type="SUPFAM" id="SSF51735">
    <property type="entry name" value="NAD(P)-binding Rossmann-fold domains"/>
    <property type="match status" value="1"/>
</dbReference>
<dbReference type="InterPro" id="IPR020843">
    <property type="entry name" value="ER"/>
</dbReference>
<evidence type="ECO:0000313" key="8">
    <source>
        <dbReference type="EMBL" id="KIW09163.1"/>
    </source>
</evidence>
<dbReference type="GO" id="GO:0018455">
    <property type="term" value="F:alcohol dehydrogenase [NAD(P)+] activity"/>
    <property type="evidence" value="ECO:0007669"/>
    <property type="project" value="UniProtKB-ARBA"/>
</dbReference>
<organism evidence="8 9">
    <name type="scientific">Verruconis gallopava</name>
    <dbReference type="NCBI Taxonomy" id="253628"/>
    <lineage>
        <taxon>Eukaryota</taxon>
        <taxon>Fungi</taxon>
        <taxon>Dikarya</taxon>
        <taxon>Ascomycota</taxon>
        <taxon>Pezizomycotina</taxon>
        <taxon>Dothideomycetes</taxon>
        <taxon>Pleosporomycetidae</taxon>
        <taxon>Venturiales</taxon>
        <taxon>Sympoventuriaceae</taxon>
        <taxon>Verruconis</taxon>
    </lineage>
</organism>
<dbReference type="Pfam" id="PF00107">
    <property type="entry name" value="ADH_zinc_N"/>
    <property type="match status" value="1"/>
</dbReference>
<evidence type="ECO:0000256" key="5">
    <source>
        <dbReference type="ARBA" id="ARBA00023002"/>
    </source>
</evidence>
<comment type="cofactor">
    <cofactor evidence="1">
        <name>Zn(2+)</name>
        <dbReference type="ChEBI" id="CHEBI:29105"/>
    </cofactor>
</comment>
<dbReference type="VEuPathDB" id="FungiDB:PV09_00098"/>
<keyword evidence="3" id="KW-0479">Metal-binding</keyword>
<protein>
    <recommendedName>
        <fullName evidence="7">Enoyl reductase (ER) domain-containing protein</fullName>
    </recommendedName>
</protein>
<dbReference type="RefSeq" id="XP_016219032.1">
    <property type="nucleotide sequence ID" value="XM_016352775.1"/>
</dbReference>
<dbReference type="Gene3D" id="3.40.50.720">
    <property type="entry name" value="NAD(P)-binding Rossmann-like Domain"/>
    <property type="match status" value="1"/>
</dbReference>
<dbReference type="EMBL" id="KN847529">
    <property type="protein sequence ID" value="KIW09163.1"/>
    <property type="molecule type" value="Genomic_DNA"/>
</dbReference>
<keyword evidence="6" id="KW-0520">NAD</keyword>
<dbReference type="Pfam" id="PF08240">
    <property type="entry name" value="ADH_N"/>
    <property type="match status" value="1"/>
</dbReference>
<evidence type="ECO:0000256" key="6">
    <source>
        <dbReference type="ARBA" id="ARBA00023027"/>
    </source>
</evidence>
<evidence type="ECO:0000259" key="7">
    <source>
        <dbReference type="SMART" id="SM00829"/>
    </source>
</evidence>
<dbReference type="Gene3D" id="3.90.180.10">
    <property type="entry name" value="Medium-chain alcohol dehydrogenases, catalytic domain"/>
    <property type="match status" value="1"/>
</dbReference>
<dbReference type="GO" id="GO:0046872">
    <property type="term" value="F:metal ion binding"/>
    <property type="evidence" value="ECO:0007669"/>
    <property type="project" value="UniProtKB-KW"/>
</dbReference>
<comment type="similarity">
    <text evidence="2">Belongs to the zinc-containing alcohol dehydrogenase family.</text>
</comment>
<dbReference type="GeneID" id="27308071"/>
<keyword evidence="5" id="KW-0560">Oxidoreductase</keyword>
<dbReference type="InterPro" id="IPR013154">
    <property type="entry name" value="ADH-like_N"/>
</dbReference>
<gene>
    <name evidence="8" type="ORF">PV09_00098</name>
</gene>
<dbReference type="OrthoDB" id="1879366at2759"/>
<evidence type="ECO:0000256" key="1">
    <source>
        <dbReference type="ARBA" id="ARBA00001947"/>
    </source>
</evidence>
<dbReference type="STRING" id="253628.A0A0D2AR29"/>
<keyword evidence="9" id="KW-1185">Reference proteome</keyword>
<name>A0A0D2AR29_9PEZI</name>
<dbReference type="AlphaFoldDB" id="A0A0D2AR29"/>
<dbReference type="SMART" id="SM00829">
    <property type="entry name" value="PKS_ER"/>
    <property type="match status" value="1"/>
</dbReference>
<keyword evidence="4" id="KW-0862">Zinc</keyword>
<evidence type="ECO:0000256" key="2">
    <source>
        <dbReference type="ARBA" id="ARBA00008072"/>
    </source>
</evidence>
<reference evidence="8 9" key="1">
    <citation type="submission" date="2015-01" db="EMBL/GenBank/DDBJ databases">
        <title>The Genome Sequence of Ochroconis gallopava CBS43764.</title>
        <authorList>
            <consortium name="The Broad Institute Genomics Platform"/>
            <person name="Cuomo C."/>
            <person name="de Hoog S."/>
            <person name="Gorbushina A."/>
            <person name="Stielow B."/>
            <person name="Teixiera M."/>
            <person name="Abouelleil A."/>
            <person name="Chapman S.B."/>
            <person name="Priest M."/>
            <person name="Young S.K."/>
            <person name="Wortman J."/>
            <person name="Nusbaum C."/>
            <person name="Birren B."/>
        </authorList>
    </citation>
    <scope>NUCLEOTIDE SEQUENCE [LARGE SCALE GENOMIC DNA]</scope>
    <source>
        <strain evidence="8 9">CBS 43764</strain>
    </source>
</reference>
<dbReference type="HOGENOM" id="CLU_026673_20_1_1"/>
<dbReference type="SUPFAM" id="SSF50129">
    <property type="entry name" value="GroES-like"/>
    <property type="match status" value="1"/>
</dbReference>
<dbReference type="FunFam" id="3.40.50.720:FF:000039">
    <property type="entry name" value="Alcohol dehydrogenase AdhP"/>
    <property type="match status" value="1"/>
</dbReference>
<dbReference type="PANTHER" id="PTHR42940:SF8">
    <property type="entry name" value="VACUOLAR PROTEIN SORTING-ASSOCIATED PROTEIN 11"/>
    <property type="match status" value="1"/>
</dbReference>
<evidence type="ECO:0000256" key="4">
    <source>
        <dbReference type="ARBA" id="ARBA00022833"/>
    </source>
</evidence>
<dbReference type="InParanoid" id="A0A0D2AR29"/>
<accession>A0A0D2AR29</accession>
<feature type="domain" description="Enoyl reductase (ER)" evidence="7">
    <location>
        <begin position="15"/>
        <end position="344"/>
    </location>
</feature>
<evidence type="ECO:0000256" key="3">
    <source>
        <dbReference type="ARBA" id="ARBA00022723"/>
    </source>
</evidence>
<evidence type="ECO:0000313" key="9">
    <source>
        <dbReference type="Proteomes" id="UP000053259"/>
    </source>
</evidence>